<evidence type="ECO:0000313" key="3">
    <source>
        <dbReference type="Proteomes" id="UP000431269"/>
    </source>
</evidence>
<dbReference type="KEGG" id="tsv:DSM104635_02727"/>
<dbReference type="RefSeq" id="WP_158766699.1">
    <property type="nucleotide sequence ID" value="NZ_CP047045.1"/>
</dbReference>
<name>A0A6I6MTN8_9CAUL</name>
<sequence>MFFFGSHSWRGASGRRYRFKCVLTKQGLPPQGVGGIYVFVRRRFGFLMEPLYVGKAHELRSRLMGHEKWPRAFWYYGATERYVLGPIRDEVDRRRIEEDLIRGLKPRMNDMEIPQAKGAARAKRNAAASRAFDLSAILGKRPQQA</sequence>
<organism evidence="2 3">
    <name type="scientific">Terricaulis silvestris</name>
    <dbReference type="NCBI Taxonomy" id="2686094"/>
    <lineage>
        <taxon>Bacteria</taxon>
        <taxon>Pseudomonadati</taxon>
        <taxon>Pseudomonadota</taxon>
        <taxon>Alphaproteobacteria</taxon>
        <taxon>Caulobacterales</taxon>
        <taxon>Caulobacteraceae</taxon>
        <taxon>Terricaulis</taxon>
    </lineage>
</organism>
<keyword evidence="3" id="KW-1185">Reference proteome</keyword>
<evidence type="ECO:0000313" key="2">
    <source>
        <dbReference type="EMBL" id="QGZ95874.1"/>
    </source>
</evidence>
<dbReference type="InterPro" id="IPR000305">
    <property type="entry name" value="GIY-YIG_endonuc"/>
</dbReference>
<feature type="domain" description="GIY-YIG" evidence="1">
    <location>
        <begin position="32"/>
        <end position="110"/>
    </location>
</feature>
<dbReference type="AlphaFoldDB" id="A0A6I6MTN8"/>
<dbReference type="EMBL" id="CP047045">
    <property type="protein sequence ID" value="QGZ95874.1"/>
    <property type="molecule type" value="Genomic_DNA"/>
</dbReference>
<accession>A0A6I6MTN8</accession>
<reference evidence="3" key="1">
    <citation type="submission" date="2019-12" db="EMBL/GenBank/DDBJ databases">
        <title>Complete genome of Terracaulis silvestris 0127_4.</title>
        <authorList>
            <person name="Vieira S."/>
            <person name="Riedel T."/>
            <person name="Sproer C."/>
            <person name="Pascual J."/>
            <person name="Boedeker C."/>
            <person name="Overmann J."/>
        </authorList>
    </citation>
    <scope>NUCLEOTIDE SEQUENCE [LARGE SCALE GENOMIC DNA]</scope>
    <source>
        <strain evidence="3">0127_4</strain>
    </source>
</reference>
<dbReference type="Proteomes" id="UP000431269">
    <property type="component" value="Chromosome"/>
</dbReference>
<evidence type="ECO:0000259" key="1">
    <source>
        <dbReference type="PROSITE" id="PS50164"/>
    </source>
</evidence>
<proteinExistence type="predicted"/>
<dbReference type="PROSITE" id="PS50164">
    <property type="entry name" value="GIY_YIG"/>
    <property type="match status" value="1"/>
</dbReference>
<gene>
    <name evidence="2" type="ORF">DSM104635_02727</name>
</gene>
<protein>
    <recommendedName>
        <fullName evidence="1">GIY-YIG domain-containing protein</fullName>
    </recommendedName>
</protein>